<feature type="transmembrane region" description="Helical" evidence="8">
    <location>
        <begin position="383"/>
        <end position="405"/>
    </location>
</feature>
<feature type="transmembrane region" description="Helical" evidence="8">
    <location>
        <begin position="279"/>
        <end position="298"/>
    </location>
</feature>
<feature type="transmembrane region" description="Helical" evidence="8">
    <location>
        <begin position="175"/>
        <end position="197"/>
    </location>
</feature>
<dbReference type="InterPro" id="IPR000731">
    <property type="entry name" value="SSD"/>
</dbReference>
<dbReference type="Proteomes" id="UP000373149">
    <property type="component" value="Unassembled WGS sequence"/>
</dbReference>
<keyword evidence="11" id="KW-1185">Reference proteome</keyword>
<evidence type="ECO:0000259" key="9">
    <source>
        <dbReference type="PROSITE" id="PS50156"/>
    </source>
</evidence>
<comment type="similarity">
    <text evidence="2">Belongs to the resistance-nodulation-cell division (RND) (TC 2.A.6) family. MmpL subfamily.</text>
</comment>
<feature type="transmembrane region" description="Helical" evidence="8">
    <location>
        <begin position="304"/>
        <end position="330"/>
    </location>
</feature>
<dbReference type="PANTHER" id="PTHR33406:SF11">
    <property type="entry name" value="MEMBRANE PROTEIN SCO6666-RELATED"/>
    <property type="match status" value="1"/>
</dbReference>
<name>A0A5N8WMY2_9ACTN</name>
<evidence type="ECO:0000256" key="6">
    <source>
        <dbReference type="ARBA" id="ARBA00023136"/>
    </source>
</evidence>
<reference evidence="10 11" key="1">
    <citation type="submission" date="2019-09" db="EMBL/GenBank/DDBJ databases">
        <authorList>
            <person name="Duangmal K."/>
            <person name="Teo W.F.A."/>
            <person name="Lipun K."/>
        </authorList>
    </citation>
    <scope>NUCLEOTIDE SEQUENCE [LARGE SCALE GENOMIC DNA]</scope>
    <source>
        <strain evidence="10 11">K1PN6</strain>
    </source>
</reference>
<feature type="domain" description="SSD" evidence="9">
    <location>
        <begin position="197"/>
        <end position="329"/>
    </location>
</feature>
<dbReference type="RefSeq" id="WP_152861008.1">
    <property type="nucleotide sequence ID" value="NZ_VMNX01000023.1"/>
</dbReference>
<dbReference type="Pfam" id="PF03176">
    <property type="entry name" value="MMPL"/>
    <property type="match status" value="2"/>
</dbReference>
<evidence type="ECO:0000313" key="11">
    <source>
        <dbReference type="Proteomes" id="UP000373149"/>
    </source>
</evidence>
<dbReference type="GO" id="GO:0005886">
    <property type="term" value="C:plasma membrane"/>
    <property type="evidence" value="ECO:0007669"/>
    <property type="project" value="UniProtKB-SubCell"/>
</dbReference>
<proteinExistence type="inferred from homology"/>
<evidence type="ECO:0000256" key="8">
    <source>
        <dbReference type="SAM" id="Phobius"/>
    </source>
</evidence>
<dbReference type="Gene3D" id="1.20.1640.10">
    <property type="entry name" value="Multidrug efflux transporter AcrB transmembrane domain"/>
    <property type="match status" value="2"/>
</dbReference>
<feature type="transmembrane region" description="Helical" evidence="8">
    <location>
        <begin position="597"/>
        <end position="619"/>
    </location>
</feature>
<evidence type="ECO:0000256" key="1">
    <source>
        <dbReference type="ARBA" id="ARBA00004651"/>
    </source>
</evidence>
<keyword evidence="6 8" id="KW-0472">Membrane</keyword>
<feature type="transmembrane region" description="Helical" evidence="8">
    <location>
        <begin position="531"/>
        <end position="551"/>
    </location>
</feature>
<feature type="transmembrane region" description="Helical" evidence="8">
    <location>
        <begin position="558"/>
        <end position="577"/>
    </location>
</feature>
<keyword evidence="3" id="KW-1003">Cell membrane</keyword>
<dbReference type="PANTHER" id="PTHR33406">
    <property type="entry name" value="MEMBRANE PROTEIN MJ1562-RELATED"/>
    <property type="match status" value="1"/>
</dbReference>
<feature type="transmembrane region" description="Helical" evidence="8">
    <location>
        <begin position="665"/>
        <end position="688"/>
    </location>
</feature>
<keyword evidence="4 8" id="KW-0812">Transmembrane</keyword>
<keyword evidence="5 8" id="KW-1133">Transmembrane helix</keyword>
<feature type="transmembrane region" description="Helical" evidence="8">
    <location>
        <begin position="230"/>
        <end position="251"/>
    </location>
</feature>
<feature type="region of interest" description="Disordered" evidence="7">
    <location>
        <begin position="342"/>
        <end position="366"/>
    </location>
</feature>
<dbReference type="AlphaFoldDB" id="A0A5N8WMY2"/>
<evidence type="ECO:0000256" key="4">
    <source>
        <dbReference type="ARBA" id="ARBA00022692"/>
    </source>
</evidence>
<dbReference type="InterPro" id="IPR004869">
    <property type="entry name" value="MMPL_dom"/>
</dbReference>
<protein>
    <submittedName>
        <fullName evidence="10">MMPL family transporter</fullName>
    </submittedName>
</protein>
<evidence type="ECO:0000313" key="10">
    <source>
        <dbReference type="EMBL" id="MPY48803.1"/>
    </source>
</evidence>
<evidence type="ECO:0000256" key="7">
    <source>
        <dbReference type="SAM" id="MobiDB-lite"/>
    </source>
</evidence>
<dbReference type="EMBL" id="VMNX01000023">
    <property type="protein sequence ID" value="MPY48803.1"/>
    <property type="molecule type" value="Genomic_DNA"/>
</dbReference>
<feature type="transmembrane region" description="Helical" evidence="8">
    <location>
        <begin position="640"/>
        <end position="659"/>
    </location>
</feature>
<feature type="transmembrane region" description="Helical" evidence="8">
    <location>
        <begin position="204"/>
        <end position="224"/>
    </location>
</feature>
<dbReference type="SUPFAM" id="SSF82866">
    <property type="entry name" value="Multidrug efflux transporter AcrB transmembrane domain"/>
    <property type="match status" value="2"/>
</dbReference>
<feature type="transmembrane region" description="Helical" evidence="8">
    <location>
        <begin position="12"/>
        <end position="30"/>
    </location>
</feature>
<organism evidence="10 11">
    <name type="scientific">Streptomyces acidicola</name>
    <dbReference type="NCBI Taxonomy" id="2596892"/>
    <lineage>
        <taxon>Bacteria</taxon>
        <taxon>Bacillati</taxon>
        <taxon>Actinomycetota</taxon>
        <taxon>Actinomycetes</taxon>
        <taxon>Kitasatosporales</taxon>
        <taxon>Streptomycetaceae</taxon>
        <taxon>Streptomyces</taxon>
    </lineage>
</organism>
<evidence type="ECO:0000256" key="2">
    <source>
        <dbReference type="ARBA" id="ARBA00010157"/>
    </source>
</evidence>
<comment type="caution">
    <text evidence="10">The sequence shown here is derived from an EMBL/GenBank/DDBJ whole genome shotgun (WGS) entry which is preliminary data.</text>
</comment>
<evidence type="ECO:0000256" key="3">
    <source>
        <dbReference type="ARBA" id="ARBA00022475"/>
    </source>
</evidence>
<accession>A0A5N8WMY2</accession>
<evidence type="ECO:0000256" key="5">
    <source>
        <dbReference type="ARBA" id="ARBA00022989"/>
    </source>
</evidence>
<comment type="subcellular location">
    <subcellularLocation>
        <location evidence="1">Cell membrane</location>
        <topology evidence="1">Multi-pass membrane protein</topology>
    </subcellularLocation>
</comment>
<dbReference type="PROSITE" id="PS50156">
    <property type="entry name" value="SSD"/>
    <property type="match status" value="1"/>
</dbReference>
<sequence length="738" mass="77534">MFARLGGLVVRARWLVIALAVGVLAVGGVWGTRVVDSLSDGGFYPEHGPSAEAERRIEKEFGRQNADVVVVYTSDRSTIDDASFTDPVRDKLSAIAERREVADVRSYFGTRAPAFVSRDEHSTFAVISLVGTDEETRADQFEKVEELLPVPGTTTLVGGREAALGDFNKKTEEGILTAEIIATPILTVLMLIIFGGVVAASMPLVVGVLAVLGGFTITRLLTYVTDISVFAINVITIIGLGLAIDYSLFIVSRFREELAAGADERTAVVRTMATAGRTVVVSGATVLLALAGLLIVPLPFLHGIALGGGAAIGVAIVSALVVLPAVLVVLGRRIDALSIRGRRGPRRRDTSEDTNGDTSGDTSGGDGLGMWARVGSAVMRRPAAWLVGVLAVLIVAATPFLHATFETVDERVLPAGTESRVVAETLKSEFPGGADGTLLLMVDGGGRTAAETVSGAVKRMDHVASVTPIATEGGGTLLQVKATDGEQGPGTRALARELDRLAPPEGTSLHVSGLAAQVNDQMDAIADGLPWLALTVVGVTLVMLFFAFGSVLMPIKAVLMNLVSIGAAFGAVVWSFQDGHLAGILGFTARPVEASNLVLILVLLFGLATDYEVFLLSRVREEWDVSGDNARSVMVGMQRTGGIITAAALLLIVVVATFTTGGVSFLKLIGIGMTVAIFVDATLVRMVLVPATMRILGDANWWAPRPLRRFYATYGIRENAEVPAARGRAATASETTTV</sequence>
<dbReference type="InterPro" id="IPR050545">
    <property type="entry name" value="Mycobact_MmpL"/>
</dbReference>
<gene>
    <name evidence="10" type="ORF">FPZ41_09575</name>
</gene>